<gene>
    <name evidence="2" type="ORF">EXN66_Car003344</name>
</gene>
<evidence type="ECO:0000313" key="3">
    <source>
        <dbReference type="Proteomes" id="UP000503349"/>
    </source>
</evidence>
<keyword evidence="1" id="KW-1133">Transmembrane helix</keyword>
<evidence type="ECO:0000313" key="2">
    <source>
        <dbReference type="EMBL" id="KAF3687672.1"/>
    </source>
</evidence>
<sequence>MRTMGYMPTEMELIEIIQQIKMKCVYIYLSGFICVCIFISPSVISGSLKGVEI</sequence>
<reference evidence="2 3" key="1">
    <citation type="submission" date="2019-02" db="EMBL/GenBank/DDBJ databases">
        <title>Opniocepnalus argus genome.</title>
        <authorList>
            <person name="Zhou C."/>
            <person name="Xiao S."/>
        </authorList>
    </citation>
    <scope>NUCLEOTIDE SEQUENCE [LARGE SCALE GENOMIC DNA]</scope>
    <source>
        <strain evidence="2">OARG1902GOOAL</strain>
        <tissue evidence="2">Muscle</tissue>
    </source>
</reference>
<dbReference type="AlphaFoldDB" id="A0A6G1PBQ6"/>
<protein>
    <submittedName>
        <fullName evidence="2">Calcium-binding protein 5</fullName>
    </submittedName>
</protein>
<dbReference type="EMBL" id="CM015714">
    <property type="protein sequence ID" value="KAF3687672.1"/>
    <property type="molecule type" value="Genomic_DNA"/>
</dbReference>
<accession>A0A6G1PBQ6</accession>
<keyword evidence="1" id="KW-0472">Membrane</keyword>
<evidence type="ECO:0000256" key="1">
    <source>
        <dbReference type="SAM" id="Phobius"/>
    </source>
</evidence>
<organism evidence="2 3">
    <name type="scientific">Channa argus</name>
    <name type="common">Northern snakehead</name>
    <name type="synonym">Ophicephalus argus</name>
    <dbReference type="NCBI Taxonomy" id="215402"/>
    <lineage>
        <taxon>Eukaryota</taxon>
        <taxon>Metazoa</taxon>
        <taxon>Chordata</taxon>
        <taxon>Craniata</taxon>
        <taxon>Vertebrata</taxon>
        <taxon>Euteleostomi</taxon>
        <taxon>Actinopterygii</taxon>
        <taxon>Neopterygii</taxon>
        <taxon>Teleostei</taxon>
        <taxon>Neoteleostei</taxon>
        <taxon>Acanthomorphata</taxon>
        <taxon>Anabantaria</taxon>
        <taxon>Anabantiformes</taxon>
        <taxon>Channoidei</taxon>
        <taxon>Channidae</taxon>
        <taxon>Channa</taxon>
    </lineage>
</organism>
<feature type="transmembrane region" description="Helical" evidence="1">
    <location>
        <begin position="25"/>
        <end position="44"/>
    </location>
</feature>
<dbReference type="Proteomes" id="UP000503349">
    <property type="component" value="Chromosome 3"/>
</dbReference>
<keyword evidence="3" id="KW-1185">Reference proteome</keyword>
<proteinExistence type="predicted"/>
<keyword evidence="1" id="KW-0812">Transmembrane</keyword>
<reference evidence="3" key="2">
    <citation type="submission" date="2019-02" db="EMBL/GenBank/DDBJ databases">
        <title>Opniocepnalus argus Var Kimnra genome.</title>
        <authorList>
            <person name="Zhou C."/>
            <person name="Xiao S."/>
        </authorList>
    </citation>
    <scope>NUCLEOTIDE SEQUENCE [LARGE SCALE GENOMIC DNA]</scope>
</reference>
<name>A0A6G1PBQ6_CHAAH</name>